<protein>
    <submittedName>
        <fullName evidence="1">Uncharacterized protein</fullName>
    </submittedName>
</protein>
<dbReference type="EMBL" id="WKFB01000472">
    <property type="protein sequence ID" value="KAF6721968.1"/>
    <property type="molecule type" value="Genomic_DNA"/>
</dbReference>
<evidence type="ECO:0000313" key="1">
    <source>
        <dbReference type="EMBL" id="KAF6721968.1"/>
    </source>
</evidence>
<gene>
    <name evidence="1" type="ORF">FQA47_006239</name>
</gene>
<evidence type="ECO:0000313" key="2">
    <source>
        <dbReference type="Proteomes" id="UP000646548"/>
    </source>
</evidence>
<organism evidence="1 2">
    <name type="scientific">Oryzias melastigma</name>
    <name type="common">Marine medaka</name>
    <dbReference type="NCBI Taxonomy" id="30732"/>
    <lineage>
        <taxon>Eukaryota</taxon>
        <taxon>Metazoa</taxon>
        <taxon>Chordata</taxon>
        <taxon>Craniata</taxon>
        <taxon>Vertebrata</taxon>
        <taxon>Euteleostomi</taxon>
        <taxon>Actinopterygii</taxon>
        <taxon>Neopterygii</taxon>
        <taxon>Teleostei</taxon>
        <taxon>Neoteleostei</taxon>
        <taxon>Acanthomorphata</taxon>
        <taxon>Ovalentaria</taxon>
        <taxon>Atherinomorphae</taxon>
        <taxon>Beloniformes</taxon>
        <taxon>Adrianichthyidae</taxon>
        <taxon>Oryziinae</taxon>
        <taxon>Oryzias</taxon>
    </lineage>
</organism>
<accession>A0A834C4Q7</accession>
<reference evidence="1" key="1">
    <citation type="journal article" name="BMC Genomics">
        <title>Long-read sequencing and de novo genome assembly of marine medaka (Oryzias melastigma).</title>
        <authorList>
            <person name="Liang P."/>
            <person name="Saqib H.S.A."/>
            <person name="Ni X."/>
            <person name="Shen Y."/>
        </authorList>
    </citation>
    <scope>NUCLEOTIDE SEQUENCE</scope>
    <source>
        <strain evidence="1">Bigg-433</strain>
    </source>
</reference>
<comment type="caution">
    <text evidence="1">The sequence shown here is derived from an EMBL/GenBank/DDBJ whole genome shotgun (WGS) entry which is preliminary data.</text>
</comment>
<name>A0A834C4Q7_ORYME</name>
<proteinExistence type="predicted"/>
<sequence length="117" mass="12662">MPLGDIPLLIVQRRSQQAGLERGNERAREPPLLRLDWRSTAGLVVTYLGLTFRPPEASERGCGTLGRRAQAAEDCGSEKGCSGNRNSGSGSLNTAIKAALWGSVEWPVSTQTRRRGE</sequence>
<dbReference type="AlphaFoldDB" id="A0A834C4Q7"/>
<dbReference type="Proteomes" id="UP000646548">
    <property type="component" value="Unassembled WGS sequence"/>
</dbReference>